<evidence type="ECO:0008006" key="5">
    <source>
        <dbReference type="Google" id="ProtNLM"/>
    </source>
</evidence>
<name>A0ABU8F7E9_9BACI</name>
<evidence type="ECO:0000256" key="1">
    <source>
        <dbReference type="SAM" id="Coils"/>
    </source>
</evidence>
<keyword evidence="1" id="KW-0175">Coiled coil</keyword>
<feature type="chain" id="PRO_5047299569" description="Lipoprotein" evidence="2">
    <location>
        <begin position="21"/>
        <end position="166"/>
    </location>
</feature>
<dbReference type="EMBL" id="JBAWSY010000013">
    <property type="protein sequence ID" value="MEI4770932.1"/>
    <property type="molecule type" value="Genomic_DNA"/>
</dbReference>
<evidence type="ECO:0000313" key="3">
    <source>
        <dbReference type="EMBL" id="MEI4770932.1"/>
    </source>
</evidence>
<dbReference type="Proteomes" id="UP001364890">
    <property type="component" value="Unassembled WGS sequence"/>
</dbReference>
<comment type="caution">
    <text evidence="3">The sequence shown here is derived from an EMBL/GenBank/DDBJ whole genome shotgun (WGS) entry which is preliminary data.</text>
</comment>
<keyword evidence="4" id="KW-1185">Reference proteome</keyword>
<feature type="signal peptide" evidence="2">
    <location>
        <begin position="1"/>
        <end position="20"/>
    </location>
</feature>
<proteinExistence type="predicted"/>
<feature type="coiled-coil region" evidence="1">
    <location>
        <begin position="20"/>
        <end position="68"/>
    </location>
</feature>
<organism evidence="3 4">
    <name type="scientific">Psychrobacillus mangrovi</name>
    <dbReference type="NCBI Taxonomy" id="3117745"/>
    <lineage>
        <taxon>Bacteria</taxon>
        <taxon>Bacillati</taxon>
        <taxon>Bacillota</taxon>
        <taxon>Bacilli</taxon>
        <taxon>Bacillales</taxon>
        <taxon>Bacillaceae</taxon>
        <taxon>Psychrobacillus</taxon>
    </lineage>
</organism>
<evidence type="ECO:0000313" key="4">
    <source>
        <dbReference type="Proteomes" id="UP001364890"/>
    </source>
</evidence>
<dbReference type="RefSeq" id="WP_336498500.1">
    <property type="nucleotide sequence ID" value="NZ_JBAWSY010000013.1"/>
</dbReference>
<protein>
    <recommendedName>
        <fullName evidence="5">Lipoprotein</fullName>
    </recommendedName>
</protein>
<gene>
    <name evidence="3" type="ORF">WAX74_15015</name>
</gene>
<dbReference type="SUPFAM" id="SSF75712">
    <property type="entry name" value="Rad50 coiled-coil Zn hook"/>
    <property type="match status" value="1"/>
</dbReference>
<keyword evidence="2" id="KW-0732">Signal</keyword>
<evidence type="ECO:0000256" key="2">
    <source>
        <dbReference type="SAM" id="SignalP"/>
    </source>
</evidence>
<sequence length="166" mass="19302">MKKIWAFILILLCLAGCSNKDEMNVLMAKYESQIGNQQEEIQELKKEIKQLETEYADYSSNLQQADYESRRIMRFISESEFDELKKEYNIEFEVKDGAIDFGVPESNSSFPIELAGNPMFIASLSKFPEGTDINYFVDDLENEKRHLINVSFDKDMKFEFIFVGGE</sequence>
<reference evidence="3 4" key="1">
    <citation type="submission" date="2024-01" db="EMBL/GenBank/DDBJ databases">
        <title>Seven novel Bacillus-like species.</title>
        <authorList>
            <person name="Liu G."/>
        </authorList>
    </citation>
    <scope>NUCLEOTIDE SEQUENCE [LARGE SCALE GENOMIC DNA]</scope>
    <source>
        <strain evidence="3 4">FJAT-51614</strain>
    </source>
</reference>
<accession>A0ABU8F7E9</accession>